<organism evidence="1 2">
    <name type="scientific">Corynebacterium lipophiloflavum (strain ATCC 700352 / DSM 44291 / CCUG 37336 / JCM 10383 / DMMZ 1944)</name>
    <dbReference type="NCBI Taxonomy" id="525263"/>
    <lineage>
        <taxon>Bacteria</taxon>
        <taxon>Bacillati</taxon>
        <taxon>Actinomycetota</taxon>
        <taxon>Actinomycetes</taxon>
        <taxon>Mycobacteriales</taxon>
        <taxon>Corynebacteriaceae</taxon>
        <taxon>Corynebacterium</taxon>
    </lineage>
</organism>
<dbReference type="HOGENOM" id="CLU_3097839_0_0_11"/>
<sequence length="51" mass="5586">MFYATSATTYSTPVFYPHPRRNVTDVTDVIIGAVFIALHPGCVENVLRACA</sequence>
<name>C0XV52_CORLD</name>
<proteinExistence type="predicted"/>
<dbReference type="EMBL" id="ACHJ01000174">
    <property type="protein sequence ID" value="EEI15881.1"/>
    <property type="molecule type" value="Genomic_DNA"/>
</dbReference>
<accession>C0XV52</accession>
<evidence type="ECO:0000313" key="2">
    <source>
        <dbReference type="Proteomes" id="UP000006196"/>
    </source>
</evidence>
<dbReference type="STRING" id="525263.HMPREF0298_2322"/>
<dbReference type="Proteomes" id="UP000006196">
    <property type="component" value="Unassembled WGS sequence"/>
</dbReference>
<protein>
    <submittedName>
        <fullName evidence="1">Uncharacterized protein</fullName>
    </submittedName>
</protein>
<dbReference type="AlphaFoldDB" id="C0XV52"/>
<comment type="caution">
    <text evidence="1">The sequence shown here is derived from an EMBL/GenBank/DDBJ whole genome shotgun (WGS) entry which is preliminary data.</text>
</comment>
<gene>
    <name evidence="1" type="ORF">HMPREF0298_2322</name>
</gene>
<evidence type="ECO:0000313" key="1">
    <source>
        <dbReference type="EMBL" id="EEI15881.1"/>
    </source>
</evidence>
<reference evidence="1" key="1">
    <citation type="submission" date="2009-01" db="EMBL/GenBank/DDBJ databases">
        <authorList>
            <person name="Qin X."/>
            <person name="Bachman B."/>
            <person name="Battles P."/>
            <person name="Bell A."/>
            <person name="Bess C."/>
            <person name="Bickham C."/>
            <person name="Chaboub L."/>
            <person name="Chen D."/>
            <person name="Coyle M."/>
            <person name="Deiros D.R."/>
            <person name="Dinh H."/>
            <person name="Forbes L."/>
            <person name="Fowler G."/>
            <person name="Francisco L."/>
            <person name="Fu Q."/>
            <person name="Gubbala S."/>
            <person name="Hale W."/>
            <person name="Han Y."/>
            <person name="Hemphill L."/>
            <person name="Highlander S.K."/>
            <person name="Hirani K."/>
            <person name="Hogues M."/>
            <person name="Jackson L."/>
            <person name="Jakkamsetti A."/>
            <person name="Javaid M."/>
            <person name="Jiang H."/>
            <person name="Korchina V."/>
            <person name="Kovar C."/>
            <person name="Lara F."/>
            <person name="Lee S."/>
            <person name="Mata R."/>
            <person name="Mathew T."/>
            <person name="Moen C."/>
            <person name="Morales K."/>
            <person name="Munidasa M."/>
            <person name="Nazareth L."/>
            <person name="Ngo R."/>
            <person name="Nguyen L."/>
            <person name="Okwuonu G."/>
            <person name="Ongeri F."/>
            <person name="Patil S."/>
            <person name="Petrosino J."/>
            <person name="Pham C."/>
            <person name="Pham P."/>
            <person name="Pu L.-L."/>
            <person name="Puazo M."/>
            <person name="Raj R."/>
            <person name="Reid J."/>
            <person name="Rouhana J."/>
            <person name="Saada N."/>
            <person name="Shang Y."/>
            <person name="Simmons D."/>
            <person name="Thornton R."/>
            <person name="Warren J."/>
            <person name="Weissenberger G."/>
            <person name="Zhang J."/>
            <person name="Zhang L."/>
            <person name="Zhou C."/>
            <person name="Zhu D."/>
            <person name="Muzny D."/>
            <person name="Worley K."/>
            <person name="Gibbs R."/>
        </authorList>
    </citation>
    <scope>NUCLEOTIDE SEQUENCE [LARGE SCALE GENOMIC DNA]</scope>
    <source>
        <strain evidence="1">DSM 44291</strain>
    </source>
</reference>
<keyword evidence="2" id="KW-1185">Reference proteome</keyword>